<proteinExistence type="predicted"/>
<dbReference type="InterPro" id="IPR002123">
    <property type="entry name" value="Plipid/glycerol_acylTrfase"/>
</dbReference>
<dbReference type="GO" id="GO:0005886">
    <property type="term" value="C:plasma membrane"/>
    <property type="evidence" value="ECO:0007669"/>
    <property type="project" value="TreeGrafter"/>
</dbReference>
<dbReference type="Pfam" id="PF01553">
    <property type="entry name" value="Acyltransferase"/>
    <property type="match status" value="1"/>
</dbReference>
<protein>
    <submittedName>
        <fullName evidence="5">Unannotated protein</fullName>
    </submittedName>
</protein>
<dbReference type="AlphaFoldDB" id="A0A6J7RTA6"/>
<reference evidence="5" key="1">
    <citation type="submission" date="2020-05" db="EMBL/GenBank/DDBJ databases">
        <authorList>
            <person name="Chiriac C."/>
            <person name="Salcher M."/>
            <person name="Ghai R."/>
            <person name="Kavagutti S V."/>
        </authorList>
    </citation>
    <scope>NUCLEOTIDE SEQUENCE</scope>
</reference>
<dbReference type="EMBL" id="CAFBPU010000018">
    <property type="protein sequence ID" value="CAB5031620.1"/>
    <property type="molecule type" value="Genomic_DNA"/>
</dbReference>
<sequence length="245" mass="27042">MASALDYDTAMAEATAIFGDVRVGRPGRARTYWLTITLLRALKMRVKINFDGAQNAAPGAAILVGNHLATLDPVVAVMSTWWRITAFTKAEWFEGRAAVFFRWMGQIPLRRGDEAATEWALDMAAMALADGGKVGIYPEGTRGPDPSHLYRLHQRVLVPLIANNPEAPVHAVVTSYTNRGFRRKVATVRMSPRLPLDPRTMTGDEMTVVIRDAITELGDLTYVDQYAFIVKARAERAARKAADQA</sequence>
<gene>
    <name evidence="4" type="ORF">UFOPK3752_01861</name>
    <name evidence="5" type="ORF">UFOPK4150_01033</name>
</gene>
<dbReference type="GO" id="GO:0003841">
    <property type="term" value="F:1-acylglycerol-3-phosphate O-acyltransferase activity"/>
    <property type="evidence" value="ECO:0007669"/>
    <property type="project" value="TreeGrafter"/>
</dbReference>
<evidence type="ECO:0000313" key="4">
    <source>
        <dbReference type="EMBL" id="CAB4954269.1"/>
    </source>
</evidence>
<keyword evidence="1" id="KW-0808">Transferase</keyword>
<dbReference type="PANTHER" id="PTHR10434">
    <property type="entry name" value="1-ACYL-SN-GLYCEROL-3-PHOSPHATE ACYLTRANSFERASE"/>
    <property type="match status" value="1"/>
</dbReference>
<dbReference type="PANTHER" id="PTHR10434:SF11">
    <property type="entry name" value="1-ACYL-SN-GLYCEROL-3-PHOSPHATE ACYLTRANSFERASE"/>
    <property type="match status" value="1"/>
</dbReference>
<keyword evidence="2" id="KW-0012">Acyltransferase</keyword>
<name>A0A6J7RTA6_9ZZZZ</name>
<evidence type="ECO:0000256" key="1">
    <source>
        <dbReference type="ARBA" id="ARBA00022679"/>
    </source>
</evidence>
<evidence type="ECO:0000259" key="3">
    <source>
        <dbReference type="SMART" id="SM00563"/>
    </source>
</evidence>
<feature type="domain" description="Phospholipid/glycerol acyltransferase" evidence="3">
    <location>
        <begin position="61"/>
        <end position="177"/>
    </location>
</feature>
<dbReference type="SUPFAM" id="SSF69593">
    <property type="entry name" value="Glycerol-3-phosphate (1)-acyltransferase"/>
    <property type="match status" value="1"/>
</dbReference>
<dbReference type="SMART" id="SM00563">
    <property type="entry name" value="PlsC"/>
    <property type="match status" value="1"/>
</dbReference>
<organism evidence="5">
    <name type="scientific">freshwater metagenome</name>
    <dbReference type="NCBI Taxonomy" id="449393"/>
    <lineage>
        <taxon>unclassified sequences</taxon>
        <taxon>metagenomes</taxon>
        <taxon>ecological metagenomes</taxon>
    </lineage>
</organism>
<evidence type="ECO:0000313" key="5">
    <source>
        <dbReference type="EMBL" id="CAB5031620.1"/>
    </source>
</evidence>
<evidence type="ECO:0000256" key="2">
    <source>
        <dbReference type="ARBA" id="ARBA00023315"/>
    </source>
</evidence>
<dbReference type="EMBL" id="CAFBND010000098">
    <property type="protein sequence ID" value="CAB4954269.1"/>
    <property type="molecule type" value="Genomic_DNA"/>
</dbReference>
<accession>A0A6J7RTA6</accession>
<dbReference type="GO" id="GO:0006654">
    <property type="term" value="P:phosphatidic acid biosynthetic process"/>
    <property type="evidence" value="ECO:0007669"/>
    <property type="project" value="TreeGrafter"/>
</dbReference>